<name>A0A151NH45_ALLMI</name>
<protein>
    <submittedName>
        <fullName evidence="2">Uncharacterized protein</fullName>
    </submittedName>
</protein>
<evidence type="ECO:0000313" key="3">
    <source>
        <dbReference type="Proteomes" id="UP000050525"/>
    </source>
</evidence>
<feature type="region of interest" description="Disordered" evidence="1">
    <location>
        <begin position="1"/>
        <end position="34"/>
    </location>
</feature>
<proteinExistence type="predicted"/>
<dbReference type="AlphaFoldDB" id="A0A151NH45"/>
<feature type="compositionally biased region" description="Basic residues" evidence="1">
    <location>
        <begin position="1"/>
        <end position="11"/>
    </location>
</feature>
<comment type="caution">
    <text evidence="2">The sequence shown here is derived from an EMBL/GenBank/DDBJ whole genome shotgun (WGS) entry which is preliminary data.</text>
</comment>
<sequence length="128" mass="14212">MIGKWGRKRGRDHAEVGAASPTEFTSRHSRRPRHREVAAKIGTGPQNRFPCLVGGVNILCISVLLIVCKKECNNSCEKSLLLLLDPPPSFCIPVFDKTIFSQLEDGILKSNSFHCISSHFLLVLHLGF</sequence>
<organism evidence="2 3">
    <name type="scientific">Alligator mississippiensis</name>
    <name type="common">American alligator</name>
    <dbReference type="NCBI Taxonomy" id="8496"/>
    <lineage>
        <taxon>Eukaryota</taxon>
        <taxon>Metazoa</taxon>
        <taxon>Chordata</taxon>
        <taxon>Craniata</taxon>
        <taxon>Vertebrata</taxon>
        <taxon>Euteleostomi</taxon>
        <taxon>Archelosauria</taxon>
        <taxon>Archosauria</taxon>
        <taxon>Crocodylia</taxon>
        <taxon>Alligatoridae</taxon>
        <taxon>Alligatorinae</taxon>
        <taxon>Alligator</taxon>
    </lineage>
</organism>
<dbReference type="EMBL" id="AKHW03003015">
    <property type="protein sequence ID" value="KYO36132.1"/>
    <property type="molecule type" value="Genomic_DNA"/>
</dbReference>
<dbReference type="Proteomes" id="UP000050525">
    <property type="component" value="Unassembled WGS sequence"/>
</dbReference>
<reference evidence="2 3" key="1">
    <citation type="journal article" date="2012" name="Genome Biol.">
        <title>Sequencing three crocodilian genomes to illuminate the evolution of archosaurs and amniotes.</title>
        <authorList>
            <person name="St John J.A."/>
            <person name="Braun E.L."/>
            <person name="Isberg S.R."/>
            <person name="Miles L.G."/>
            <person name="Chong A.Y."/>
            <person name="Gongora J."/>
            <person name="Dalzell P."/>
            <person name="Moran C."/>
            <person name="Bed'hom B."/>
            <person name="Abzhanov A."/>
            <person name="Burgess S.C."/>
            <person name="Cooksey A.M."/>
            <person name="Castoe T.A."/>
            <person name="Crawford N.G."/>
            <person name="Densmore L.D."/>
            <person name="Drew J.C."/>
            <person name="Edwards S.V."/>
            <person name="Faircloth B.C."/>
            <person name="Fujita M.K."/>
            <person name="Greenwold M.J."/>
            <person name="Hoffmann F.G."/>
            <person name="Howard J.M."/>
            <person name="Iguchi T."/>
            <person name="Janes D.E."/>
            <person name="Khan S.Y."/>
            <person name="Kohno S."/>
            <person name="de Koning A.J."/>
            <person name="Lance S.L."/>
            <person name="McCarthy F.M."/>
            <person name="McCormack J.E."/>
            <person name="Merchant M.E."/>
            <person name="Peterson D.G."/>
            <person name="Pollock D.D."/>
            <person name="Pourmand N."/>
            <person name="Raney B.J."/>
            <person name="Roessler K.A."/>
            <person name="Sanford J.R."/>
            <person name="Sawyer R.H."/>
            <person name="Schmidt C.J."/>
            <person name="Triplett E.W."/>
            <person name="Tuberville T.D."/>
            <person name="Venegas-Anaya M."/>
            <person name="Howard J.T."/>
            <person name="Jarvis E.D."/>
            <person name="Guillette L.J.Jr."/>
            <person name="Glenn T.C."/>
            <person name="Green R.E."/>
            <person name="Ray D.A."/>
        </authorList>
    </citation>
    <scope>NUCLEOTIDE SEQUENCE [LARGE SCALE GENOMIC DNA]</scope>
    <source>
        <strain evidence="2">KSC_2009_1</strain>
    </source>
</reference>
<accession>A0A151NH45</accession>
<gene>
    <name evidence="2" type="ORF">Y1Q_0020631</name>
</gene>
<keyword evidence="3" id="KW-1185">Reference proteome</keyword>
<evidence type="ECO:0000313" key="2">
    <source>
        <dbReference type="EMBL" id="KYO36132.1"/>
    </source>
</evidence>
<evidence type="ECO:0000256" key="1">
    <source>
        <dbReference type="SAM" id="MobiDB-lite"/>
    </source>
</evidence>